<feature type="compositionally biased region" description="Basic and acidic residues" evidence="1">
    <location>
        <begin position="894"/>
        <end position="905"/>
    </location>
</feature>
<accession>A0A0D2D331</accession>
<sequence length="914" mass="100666">MDGTCDGPDDHTPTAISRTSTVVGFREQQPRPSVVHFLSDDHLSWRERDCASFVNPFSPEEPSSRKTSASSEATAYLRPNAFAGHRDTLARLHYYNTRYNDDEDAADSDMDSFSTALTRQPSVSGISRRASLAGANLDLFYPQRVVDTVLQYVAFDDYKAMRLVCRQWNANLPQPSFPGAYLVPREILKEVFSYLAPCDFDAARHTCKAWFLASLDRKVLEPMLRASGCQAALATDLERMRGYIAAKRRSWDNYFGPVQADAENIIDKEWLCSKRLATESRLAPDWRGSFLPIDTSLQPRLSIIEEVDFSKIIISRALPTKPRFTVSACGRFVLVVSGGDISVYSLCDSEQPLAPVVRLATGIDVLKVSMDTSSERYSVAALLAGRIGMLWDLKGTHIQTRYRNNSGETMSLSMQKDIHSSADHRPSTLASVNLPINPHETHAGGMSDLNLGSTTPGNYTSPPGALPSPSRFLDEQMRSSESPEEIEVLYEIDNSDQVQERLGIPIETRATAIYTDLGSMDDQPRSVAICPNRKCVAFGCRMGIELHWVDALTGDHLNRWFPLAAPSDYLYFLPRRSGSDSRRKLRLISSAAGPVVTQLVRSESTPAKSKYWSTPATFGRRQSLTRLFFGNLPFPTPAGGSADLSGSVAPPRADEAQGVLRTVDCDHFHAVPVSDGFHLIFTDPESGLLCLGSDAPLGGPTKLVRKIKFIPPGEGGRTPAPRRYAVGKALEWGLRLVVVHDNDEVVLYNIPSDIFGQLRDQKSSTDVWDENSGVVGQSDLIMDSLMNRDDSGSPNASAVQEAPENDDGSTHEPLQLGGSVIARVADQLVDDIAVQSEKGGLSVWIFYRNGLAELYSILAPHPLQVRRRLVGENGLIWDCDDQMPVEIRTGARGKGKERADQEAKHVKWAGQGDC</sequence>
<dbReference type="OrthoDB" id="1689567at2759"/>
<protein>
    <recommendedName>
        <fullName evidence="2">F-box domain-containing protein</fullName>
    </recommendedName>
</protein>
<proteinExistence type="predicted"/>
<organism evidence="3 4">
    <name type="scientific">Cladophialophora immunda</name>
    <dbReference type="NCBI Taxonomy" id="569365"/>
    <lineage>
        <taxon>Eukaryota</taxon>
        <taxon>Fungi</taxon>
        <taxon>Dikarya</taxon>
        <taxon>Ascomycota</taxon>
        <taxon>Pezizomycotina</taxon>
        <taxon>Eurotiomycetes</taxon>
        <taxon>Chaetothyriomycetidae</taxon>
        <taxon>Chaetothyriales</taxon>
        <taxon>Herpotrichiellaceae</taxon>
        <taxon>Cladophialophora</taxon>
    </lineage>
</organism>
<dbReference type="SUPFAM" id="SSF81383">
    <property type="entry name" value="F-box domain"/>
    <property type="match status" value="1"/>
</dbReference>
<dbReference type="Gene3D" id="1.20.1280.50">
    <property type="match status" value="1"/>
</dbReference>
<evidence type="ECO:0000313" key="4">
    <source>
        <dbReference type="Proteomes" id="UP000054466"/>
    </source>
</evidence>
<evidence type="ECO:0000256" key="1">
    <source>
        <dbReference type="SAM" id="MobiDB-lite"/>
    </source>
</evidence>
<feature type="region of interest" description="Disordered" evidence="1">
    <location>
        <begin position="419"/>
        <end position="478"/>
    </location>
</feature>
<reference evidence="3 4" key="1">
    <citation type="submission" date="2015-01" db="EMBL/GenBank/DDBJ databases">
        <title>The Genome Sequence of Cladophialophora immunda CBS83496.</title>
        <authorList>
            <consortium name="The Broad Institute Genomics Platform"/>
            <person name="Cuomo C."/>
            <person name="de Hoog S."/>
            <person name="Gorbushina A."/>
            <person name="Stielow B."/>
            <person name="Teixiera M."/>
            <person name="Abouelleil A."/>
            <person name="Chapman S.B."/>
            <person name="Priest M."/>
            <person name="Young S.K."/>
            <person name="Wortman J."/>
            <person name="Nusbaum C."/>
            <person name="Birren B."/>
        </authorList>
    </citation>
    <scope>NUCLEOTIDE SEQUENCE [LARGE SCALE GENOMIC DNA]</scope>
    <source>
        <strain evidence="3 4">CBS 83496</strain>
    </source>
</reference>
<feature type="region of interest" description="Disordered" evidence="1">
    <location>
        <begin position="892"/>
        <end position="914"/>
    </location>
</feature>
<dbReference type="EMBL" id="KN847042">
    <property type="protein sequence ID" value="KIW30114.1"/>
    <property type="molecule type" value="Genomic_DNA"/>
</dbReference>
<dbReference type="RefSeq" id="XP_016250330.1">
    <property type="nucleotide sequence ID" value="XM_016392811.1"/>
</dbReference>
<keyword evidence="4" id="KW-1185">Reference proteome</keyword>
<dbReference type="Pfam" id="PF00646">
    <property type="entry name" value="F-box"/>
    <property type="match status" value="1"/>
</dbReference>
<evidence type="ECO:0000259" key="2">
    <source>
        <dbReference type="Pfam" id="PF00646"/>
    </source>
</evidence>
<feature type="domain" description="F-box" evidence="2">
    <location>
        <begin position="184"/>
        <end position="210"/>
    </location>
</feature>
<dbReference type="AlphaFoldDB" id="A0A0D2D331"/>
<evidence type="ECO:0000313" key="3">
    <source>
        <dbReference type="EMBL" id="KIW30114.1"/>
    </source>
</evidence>
<dbReference type="GeneID" id="27345081"/>
<dbReference type="Proteomes" id="UP000054466">
    <property type="component" value="Unassembled WGS sequence"/>
</dbReference>
<dbReference type="VEuPathDB" id="FungiDB:PV07_05887"/>
<dbReference type="HOGENOM" id="CLU_011742_0_0_1"/>
<feature type="compositionally biased region" description="Polar residues" evidence="1">
    <location>
        <begin position="450"/>
        <end position="461"/>
    </location>
</feature>
<feature type="region of interest" description="Disordered" evidence="1">
    <location>
        <begin position="785"/>
        <end position="813"/>
    </location>
</feature>
<name>A0A0D2D331_9EURO</name>
<dbReference type="InterPro" id="IPR036047">
    <property type="entry name" value="F-box-like_dom_sf"/>
</dbReference>
<gene>
    <name evidence="3" type="ORF">PV07_05887</name>
</gene>
<dbReference type="InterPro" id="IPR001810">
    <property type="entry name" value="F-box_dom"/>
</dbReference>